<dbReference type="Pfam" id="PF01546">
    <property type="entry name" value="Peptidase_M20"/>
    <property type="match status" value="1"/>
</dbReference>
<evidence type="ECO:0000256" key="2">
    <source>
        <dbReference type="PIRSR" id="PIRSR005962-1"/>
    </source>
</evidence>
<evidence type="ECO:0000256" key="1">
    <source>
        <dbReference type="ARBA" id="ARBA00022801"/>
    </source>
</evidence>
<dbReference type="SUPFAM" id="SSF53187">
    <property type="entry name" value="Zn-dependent exopeptidases"/>
    <property type="match status" value="1"/>
</dbReference>
<dbReference type="STRING" id="69895.SAMN05192551_106178"/>
<dbReference type="InterPro" id="IPR002933">
    <property type="entry name" value="Peptidase_M20"/>
</dbReference>
<keyword evidence="1 4" id="KW-0378">Hydrolase</keyword>
<dbReference type="SUPFAM" id="SSF55031">
    <property type="entry name" value="Bacterial exopeptidase dimerisation domain"/>
    <property type="match status" value="1"/>
</dbReference>
<protein>
    <submittedName>
        <fullName evidence="4">Amidohydrolase</fullName>
    </submittedName>
</protein>
<dbReference type="InterPro" id="IPR036264">
    <property type="entry name" value="Bact_exopeptidase_dim_dom"/>
</dbReference>
<reference evidence="5" key="1">
    <citation type="submission" date="2016-10" db="EMBL/GenBank/DDBJ databases">
        <authorList>
            <person name="Varghese N."/>
            <person name="Submissions S."/>
        </authorList>
    </citation>
    <scope>NUCLEOTIDE SEQUENCE [LARGE SCALE GENOMIC DNA]</scope>
    <source>
        <strain evidence="5">Z-7934</strain>
    </source>
</reference>
<dbReference type="InterPro" id="IPR017439">
    <property type="entry name" value="Amidohydrolase"/>
</dbReference>
<evidence type="ECO:0000313" key="4">
    <source>
        <dbReference type="EMBL" id="SFI10874.1"/>
    </source>
</evidence>
<accession>A0A1I3FI45</accession>
<dbReference type="PANTHER" id="PTHR11014:SF63">
    <property type="entry name" value="METALLOPEPTIDASE, PUTATIVE (AFU_ORTHOLOGUE AFUA_6G09600)-RELATED"/>
    <property type="match status" value="1"/>
</dbReference>
<dbReference type="NCBIfam" id="TIGR01891">
    <property type="entry name" value="amidohydrolases"/>
    <property type="match status" value="1"/>
</dbReference>
<dbReference type="FunFam" id="3.30.70.360:FF:000001">
    <property type="entry name" value="N-acetyldiaminopimelate deacetylase"/>
    <property type="match status" value="1"/>
</dbReference>
<evidence type="ECO:0000313" key="5">
    <source>
        <dbReference type="Proteomes" id="UP000199287"/>
    </source>
</evidence>
<dbReference type="Gene3D" id="3.30.70.360">
    <property type="match status" value="1"/>
</dbReference>
<dbReference type="AlphaFoldDB" id="A0A1I3FI45"/>
<dbReference type="PIRSF" id="PIRSF005962">
    <property type="entry name" value="Pept_M20D_amidohydro"/>
    <property type="match status" value="1"/>
</dbReference>
<feature type="binding site" evidence="2">
    <location>
        <position position="104"/>
    </location>
    <ligand>
        <name>Mn(2+)</name>
        <dbReference type="ChEBI" id="CHEBI:29035"/>
        <label>2</label>
    </ligand>
</feature>
<organism evidence="4 5">
    <name type="scientific">Tindallia magadiensis</name>
    <dbReference type="NCBI Taxonomy" id="69895"/>
    <lineage>
        <taxon>Bacteria</taxon>
        <taxon>Bacillati</taxon>
        <taxon>Bacillota</taxon>
        <taxon>Clostridia</taxon>
        <taxon>Peptostreptococcales</taxon>
        <taxon>Tindalliaceae</taxon>
        <taxon>Tindallia</taxon>
    </lineage>
</organism>
<proteinExistence type="predicted"/>
<dbReference type="PANTHER" id="PTHR11014">
    <property type="entry name" value="PEPTIDASE M20 FAMILY MEMBER"/>
    <property type="match status" value="1"/>
</dbReference>
<dbReference type="EMBL" id="FOQA01000006">
    <property type="protein sequence ID" value="SFI10874.1"/>
    <property type="molecule type" value="Genomic_DNA"/>
</dbReference>
<dbReference type="GO" id="GO:0046872">
    <property type="term" value="F:metal ion binding"/>
    <property type="evidence" value="ECO:0007669"/>
    <property type="project" value="UniProtKB-KW"/>
</dbReference>
<comment type="cofactor">
    <cofactor evidence="2">
        <name>Mn(2+)</name>
        <dbReference type="ChEBI" id="CHEBI:29035"/>
    </cofactor>
    <text evidence="2">The Mn(2+) ion enhances activity.</text>
</comment>
<dbReference type="Pfam" id="PF07687">
    <property type="entry name" value="M20_dimer"/>
    <property type="match status" value="1"/>
</dbReference>
<dbReference type="RefSeq" id="WP_093372591.1">
    <property type="nucleotide sequence ID" value="NZ_FOQA01000006.1"/>
</dbReference>
<dbReference type="GO" id="GO:0019877">
    <property type="term" value="P:diaminopimelate biosynthetic process"/>
    <property type="evidence" value="ECO:0007669"/>
    <property type="project" value="UniProtKB-ARBA"/>
</dbReference>
<keyword evidence="2" id="KW-0479">Metal-binding</keyword>
<feature type="binding site" evidence="2">
    <location>
        <position position="106"/>
    </location>
    <ligand>
        <name>Mn(2+)</name>
        <dbReference type="ChEBI" id="CHEBI:29035"/>
        <label>2</label>
    </ligand>
</feature>
<feature type="domain" description="Peptidase M20 dimerisation" evidence="3">
    <location>
        <begin position="190"/>
        <end position="285"/>
    </location>
</feature>
<dbReference type="OrthoDB" id="9776731at2"/>
<sequence length="393" mass="43410">MENYSIYSLAKKYYPETVRIRHEIHMNPELGFEEFHTSKIITETLESIGIETHKNIAKTGVVGILRGNHPGKTILLRADMDALPINEETSLDYCSKVKNKMHACGHDGHTAGLLGAAMILSELKDYIHGNIKFLFQPAEETDGGALPMIEEGVLENPKVDAAFGCHLWGGTEEGKINIKHGPAMAAPDTFSFTIIGKGGHGAMPHLAIDPITICSQVINHIQSIISRNINPLQPAVISFGTINGGDTFNAIPSEVTVSGTIRTFDEKVRKTIPIAIENILKAQKVSHNCDYKFHLEEKFPALINDHKMTDFIKGSLSKVVGDENVLELEEPSMGGEDFAHFTKRVPSSFFFVGISKDLSDPVIHHHPSFQWDDKNLLKVSASFAQITMDFLKE</sequence>
<keyword evidence="5" id="KW-1185">Reference proteome</keyword>
<gene>
    <name evidence="4" type="ORF">SAMN05192551_106178</name>
</gene>
<keyword evidence="2" id="KW-0464">Manganese</keyword>
<feature type="binding site" evidence="2">
    <location>
        <position position="140"/>
    </location>
    <ligand>
        <name>Mn(2+)</name>
        <dbReference type="ChEBI" id="CHEBI:29035"/>
        <label>2</label>
    </ligand>
</feature>
<evidence type="ECO:0000259" key="3">
    <source>
        <dbReference type="Pfam" id="PF07687"/>
    </source>
</evidence>
<feature type="binding site" evidence="2">
    <location>
        <position position="166"/>
    </location>
    <ligand>
        <name>Mn(2+)</name>
        <dbReference type="ChEBI" id="CHEBI:29035"/>
        <label>2</label>
    </ligand>
</feature>
<dbReference type="InterPro" id="IPR011650">
    <property type="entry name" value="Peptidase_M20_dimer"/>
</dbReference>
<dbReference type="GO" id="GO:0050118">
    <property type="term" value="F:N-acetyldiaminopimelate deacetylase activity"/>
    <property type="evidence" value="ECO:0007669"/>
    <property type="project" value="UniProtKB-ARBA"/>
</dbReference>
<dbReference type="Gene3D" id="3.40.630.10">
    <property type="entry name" value="Zn peptidases"/>
    <property type="match status" value="1"/>
</dbReference>
<dbReference type="Proteomes" id="UP000199287">
    <property type="component" value="Unassembled WGS sequence"/>
</dbReference>
<feature type="binding site" evidence="2">
    <location>
        <position position="365"/>
    </location>
    <ligand>
        <name>Mn(2+)</name>
        <dbReference type="ChEBI" id="CHEBI:29035"/>
        <label>2</label>
    </ligand>
</feature>
<name>A0A1I3FI45_9FIRM</name>